<dbReference type="Gene3D" id="3.40.50.720">
    <property type="entry name" value="NAD(P)-binding Rossmann-like Domain"/>
    <property type="match status" value="1"/>
</dbReference>
<reference evidence="2" key="1">
    <citation type="submission" date="2022-11" db="EMBL/GenBank/DDBJ databases">
        <title>Nonomuraea corallina sp. nov., a new species of the genus Nonomuraea isolated from sea side sediment in Thai sea.</title>
        <authorList>
            <person name="Ngamcharungchit C."/>
            <person name="Matsumoto A."/>
            <person name="Suriyachadkun C."/>
            <person name="Panbangred W."/>
            <person name="Inahashi Y."/>
            <person name="Intra B."/>
        </authorList>
    </citation>
    <scope>NUCLEOTIDE SEQUENCE</scope>
    <source>
        <strain evidence="2">MCN248</strain>
    </source>
</reference>
<evidence type="ECO:0000313" key="2">
    <source>
        <dbReference type="EMBL" id="MDA0637240.1"/>
    </source>
</evidence>
<gene>
    <name evidence="2" type="ORF">OUY22_27880</name>
</gene>
<name>A0ABT4SJF0_9ACTN</name>
<organism evidence="2 3">
    <name type="scientific">Nonomuraea corallina</name>
    <dbReference type="NCBI Taxonomy" id="2989783"/>
    <lineage>
        <taxon>Bacteria</taxon>
        <taxon>Bacillati</taxon>
        <taxon>Actinomycetota</taxon>
        <taxon>Actinomycetes</taxon>
        <taxon>Streptosporangiales</taxon>
        <taxon>Streptosporangiaceae</taxon>
        <taxon>Nonomuraea</taxon>
    </lineage>
</organism>
<dbReference type="Pfam" id="PF13460">
    <property type="entry name" value="NAD_binding_10"/>
    <property type="match status" value="1"/>
</dbReference>
<sequence>MSTILVTGATGNVGGHVVNELARAGLEVRALVRDPAKARLPDEVEVVAGDLTRPETLEPALAGVETAFLVWPGFAARTAEPVVEALAAKARRVVYLSANVPDGGGPPIFHQELERLIRASGLSWTFLRPSGFAANTLGWADQIRTGVVRWPYGQAARALIHEKDIAAVGVHVLTSAGHGGAAYPISGPGLLTQAEQVRIIGEVIGREVRWEELPPEEAREHLLAAWGDANFVDSALAGWRSFVDSPEEVTDVVEKLLGRPALPFRSWVRDHEADFR</sequence>
<dbReference type="PANTHER" id="PTHR43162:SF1">
    <property type="entry name" value="PRESTALK A DIFFERENTIATION PROTEIN A"/>
    <property type="match status" value="1"/>
</dbReference>
<dbReference type="InterPro" id="IPR051604">
    <property type="entry name" value="Ergot_Alk_Oxidoreductase"/>
</dbReference>
<dbReference type="RefSeq" id="WP_270158145.1">
    <property type="nucleotide sequence ID" value="NZ_JAPNNL010000145.1"/>
</dbReference>
<proteinExistence type="predicted"/>
<dbReference type="InterPro" id="IPR036291">
    <property type="entry name" value="NAD(P)-bd_dom_sf"/>
</dbReference>
<accession>A0ABT4SJF0</accession>
<comment type="caution">
    <text evidence="2">The sequence shown here is derived from an EMBL/GenBank/DDBJ whole genome shotgun (WGS) entry which is preliminary data.</text>
</comment>
<dbReference type="Proteomes" id="UP001144036">
    <property type="component" value="Unassembled WGS sequence"/>
</dbReference>
<evidence type="ECO:0000313" key="3">
    <source>
        <dbReference type="Proteomes" id="UP001144036"/>
    </source>
</evidence>
<dbReference type="EMBL" id="JAPNNL010000145">
    <property type="protein sequence ID" value="MDA0637240.1"/>
    <property type="molecule type" value="Genomic_DNA"/>
</dbReference>
<feature type="domain" description="NAD(P)-binding" evidence="1">
    <location>
        <begin position="8"/>
        <end position="174"/>
    </location>
</feature>
<evidence type="ECO:0000259" key="1">
    <source>
        <dbReference type="Pfam" id="PF13460"/>
    </source>
</evidence>
<dbReference type="SUPFAM" id="SSF51735">
    <property type="entry name" value="NAD(P)-binding Rossmann-fold domains"/>
    <property type="match status" value="1"/>
</dbReference>
<dbReference type="PANTHER" id="PTHR43162">
    <property type="match status" value="1"/>
</dbReference>
<dbReference type="Gene3D" id="3.90.25.10">
    <property type="entry name" value="UDP-galactose 4-epimerase, domain 1"/>
    <property type="match status" value="1"/>
</dbReference>
<keyword evidence="3" id="KW-1185">Reference proteome</keyword>
<protein>
    <submittedName>
        <fullName evidence="2">NAD(P)H-binding protein</fullName>
    </submittedName>
</protein>
<dbReference type="InterPro" id="IPR016040">
    <property type="entry name" value="NAD(P)-bd_dom"/>
</dbReference>